<reference evidence="2 3" key="1">
    <citation type="submission" date="2016-02" db="EMBL/GenBank/DDBJ databases">
        <title>Genome sequence of a new Betabaculovirus TnGV isolated from the cabagge looper Trichoplusia ni (Lepidoptera: Noctuidae).</title>
        <authorList>
            <person name="Del Rincon-Castro M.C."/>
            <person name="Bivian-Hernandez Mdl.A."/>
            <person name="Lopez-Tlacomulco J.J."/>
            <person name="Ibarra J.E."/>
        </authorList>
    </citation>
    <scope>NUCLEOTIDE SEQUENCE [LARGE SCALE GENOMIC DNA]</scope>
    <source>
        <strain evidence="2">LBIV-12</strain>
    </source>
</reference>
<evidence type="ECO:0000313" key="2">
    <source>
        <dbReference type="EMBL" id="AOW41354.1"/>
    </source>
</evidence>
<dbReference type="Proteomes" id="UP000232707">
    <property type="component" value="Segment"/>
</dbReference>
<protein>
    <submittedName>
        <fullName evidence="2">Pep</fullName>
    </submittedName>
</protein>
<organism evidence="2 3">
    <name type="scientific">Trichoplusia ni granulovirus LBIV-12</name>
    <dbReference type="NCBI Taxonomy" id="1916701"/>
    <lineage>
        <taxon>Viruses</taxon>
        <taxon>Viruses incertae sedis</taxon>
        <taxon>Naldaviricetes</taxon>
        <taxon>Lefavirales</taxon>
        <taxon>Baculoviridae</taxon>
        <taxon>Betabaculovirus</taxon>
        <taxon>Betabaculovirus trini</taxon>
    </lineage>
</organism>
<accession>A0A1D8QL23</accession>
<sequence length="190" mass="21777">MTTIPAESRAYIKPFEGTDVICLLDDCVEWFDIDSIASVLCTNVCQALKQLPRSQKALWKELEPEVNSEKQFITSLGVRLLIAKTQEVDVVPPCPPPSTPPCTSYYYNTPLEDEQCASTSSCRRNRNHQHNRPKYELSPAMHNLGNIFINEAIYDIRAYKELEEIDQKINKIYDLVVRQLQNNNNNPVFV</sequence>
<evidence type="ECO:0000313" key="3">
    <source>
        <dbReference type="Proteomes" id="UP000232707"/>
    </source>
</evidence>
<dbReference type="GO" id="GO:0019028">
    <property type="term" value="C:viral capsid"/>
    <property type="evidence" value="ECO:0007669"/>
    <property type="project" value="InterPro"/>
</dbReference>
<dbReference type="Pfam" id="PF04512">
    <property type="entry name" value="Baculo_PEP_N"/>
    <property type="match status" value="1"/>
</dbReference>
<dbReference type="KEGG" id="vg:37616890"/>
<dbReference type="GO" id="GO:0005198">
    <property type="term" value="F:structural molecule activity"/>
    <property type="evidence" value="ECO:0007669"/>
    <property type="project" value="InterPro"/>
</dbReference>
<dbReference type="RefSeq" id="YP_009506085.1">
    <property type="nucleotide sequence ID" value="NC_038375.1"/>
</dbReference>
<dbReference type="GeneID" id="37616890"/>
<evidence type="ECO:0000259" key="1">
    <source>
        <dbReference type="Pfam" id="PF04512"/>
    </source>
</evidence>
<keyword evidence="3" id="KW-1185">Reference proteome</keyword>
<proteinExistence type="predicted"/>
<dbReference type="EMBL" id="KU752557">
    <property type="protein sequence ID" value="AOW41354.1"/>
    <property type="molecule type" value="Genomic_DNA"/>
</dbReference>
<dbReference type="InterPro" id="IPR007600">
    <property type="entry name" value="Baculo_PEP_N"/>
</dbReference>
<feature type="domain" description="Baculovirus polyhedron envelope protein PEP N-terminal" evidence="1">
    <location>
        <begin position="16"/>
        <end position="90"/>
    </location>
</feature>
<name>A0A1D8QL23_GVTN</name>
<dbReference type="GO" id="GO:0019031">
    <property type="term" value="C:viral envelope"/>
    <property type="evidence" value="ECO:0007669"/>
    <property type="project" value="InterPro"/>
</dbReference>